<feature type="transmembrane region" description="Helical" evidence="1">
    <location>
        <begin position="28"/>
        <end position="48"/>
    </location>
</feature>
<evidence type="ECO:0000256" key="1">
    <source>
        <dbReference type="SAM" id="Phobius"/>
    </source>
</evidence>
<dbReference type="Proteomes" id="UP000242857">
    <property type="component" value="Unassembled WGS sequence"/>
</dbReference>
<name>A0A1M4XUC2_9GAMM</name>
<proteinExistence type="predicted"/>
<dbReference type="EMBL" id="FQUK01000023">
    <property type="protein sequence ID" value="SHE96990.1"/>
    <property type="molecule type" value="Genomic_DNA"/>
</dbReference>
<evidence type="ECO:0000313" key="2">
    <source>
        <dbReference type="EMBL" id="SHE96990.1"/>
    </source>
</evidence>
<evidence type="ECO:0000313" key="3">
    <source>
        <dbReference type="Proteomes" id="UP000242857"/>
    </source>
</evidence>
<dbReference type="STRING" id="213588.SAMN02745204_01513"/>
<gene>
    <name evidence="2" type="ORF">SAMN02745204_01513</name>
</gene>
<keyword evidence="1" id="KW-1133">Transmembrane helix</keyword>
<organism evidence="2 3">
    <name type="scientific">Thermomonas hydrothermalis</name>
    <dbReference type="NCBI Taxonomy" id="213588"/>
    <lineage>
        <taxon>Bacteria</taxon>
        <taxon>Pseudomonadati</taxon>
        <taxon>Pseudomonadota</taxon>
        <taxon>Gammaproteobacteria</taxon>
        <taxon>Lysobacterales</taxon>
        <taxon>Lysobacteraceae</taxon>
        <taxon>Thermomonas</taxon>
    </lineage>
</organism>
<keyword evidence="1" id="KW-0812">Transmembrane</keyword>
<dbReference type="RefSeq" id="WP_072756007.1">
    <property type="nucleotide sequence ID" value="NZ_FQUK01000023.1"/>
</dbReference>
<keyword evidence="1" id="KW-0472">Membrane</keyword>
<protein>
    <submittedName>
        <fullName evidence="2">Uncharacterized protein</fullName>
    </submittedName>
</protein>
<reference evidence="3" key="1">
    <citation type="submission" date="2016-11" db="EMBL/GenBank/DDBJ databases">
        <authorList>
            <person name="Varghese N."/>
            <person name="Submissions S."/>
        </authorList>
    </citation>
    <scope>NUCLEOTIDE SEQUENCE [LARGE SCALE GENOMIC DNA]</scope>
    <source>
        <strain evidence="3">DSM 14834</strain>
    </source>
</reference>
<keyword evidence="3" id="KW-1185">Reference proteome</keyword>
<dbReference type="AlphaFoldDB" id="A0A1M4XUC2"/>
<sequence length="62" mass="6420">MNVVVLLLALLMPLVAWLSNTGGLPGADVAATIALVLAALVVFTALAARRNGWRTQPGRHTG</sequence>
<accession>A0A1M4XUC2</accession>